<dbReference type="Proteomes" id="UP000680279">
    <property type="component" value="Unassembled WGS sequence"/>
</dbReference>
<keyword evidence="1" id="KW-1133">Transmembrane helix</keyword>
<dbReference type="InterPro" id="IPR009708">
    <property type="entry name" value="Phage_A118_holin/antiholin"/>
</dbReference>
<proteinExistence type="predicted"/>
<name>A0ABQ4K6P7_9BACI</name>
<dbReference type="Pfam" id="PF06946">
    <property type="entry name" value="Phage_holin_5_1"/>
    <property type="match status" value="1"/>
</dbReference>
<keyword evidence="3" id="KW-1185">Reference proteome</keyword>
<keyword evidence="1" id="KW-0472">Membrane</keyword>
<gene>
    <name evidence="2" type="ORF">J1TS3_25360</name>
</gene>
<comment type="caution">
    <text evidence="2">The sequence shown here is derived from an EMBL/GenBank/DDBJ whole genome shotgun (WGS) entry which is preliminary data.</text>
</comment>
<evidence type="ECO:0000313" key="3">
    <source>
        <dbReference type="Proteomes" id="UP000680279"/>
    </source>
</evidence>
<sequence>MEQILIFATILAPIITVFFQLVKKVFNIQERWTPLVSLVLGIGIGAIATLFTDMEIVYRL</sequence>
<evidence type="ECO:0000256" key="1">
    <source>
        <dbReference type="SAM" id="Phobius"/>
    </source>
</evidence>
<dbReference type="EMBL" id="BOQT01000008">
    <property type="protein sequence ID" value="GIN21402.1"/>
    <property type="molecule type" value="Genomic_DNA"/>
</dbReference>
<keyword evidence="1" id="KW-0812">Transmembrane</keyword>
<accession>A0ABQ4K6P7</accession>
<evidence type="ECO:0000313" key="2">
    <source>
        <dbReference type="EMBL" id="GIN21402.1"/>
    </source>
</evidence>
<dbReference type="RefSeq" id="WP_018705035.1">
    <property type="nucleotide sequence ID" value="NZ_BOQT01000008.1"/>
</dbReference>
<feature type="transmembrane region" description="Helical" evidence="1">
    <location>
        <begin position="34"/>
        <end position="52"/>
    </location>
</feature>
<reference evidence="2 3" key="1">
    <citation type="submission" date="2021-03" db="EMBL/GenBank/DDBJ databases">
        <title>Antimicrobial resistance genes in bacteria isolated from Japanese honey, and their potential for conferring macrolide and lincosamide resistance in the American foulbrood pathogen Paenibacillus larvae.</title>
        <authorList>
            <person name="Okamoto M."/>
            <person name="Kumagai M."/>
            <person name="Kanamori H."/>
            <person name="Takamatsu D."/>
        </authorList>
    </citation>
    <scope>NUCLEOTIDE SEQUENCE [LARGE SCALE GENOMIC DNA]</scope>
    <source>
        <strain evidence="2 3">J1TS3</strain>
    </source>
</reference>
<organism evidence="2 3">
    <name type="scientific">Siminovitchia fordii</name>
    <dbReference type="NCBI Taxonomy" id="254759"/>
    <lineage>
        <taxon>Bacteria</taxon>
        <taxon>Bacillati</taxon>
        <taxon>Bacillota</taxon>
        <taxon>Bacilli</taxon>
        <taxon>Bacillales</taxon>
        <taxon>Bacillaceae</taxon>
        <taxon>Siminovitchia</taxon>
    </lineage>
</organism>
<feature type="transmembrane region" description="Helical" evidence="1">
    <location>
        <begin position="6"/>
        <end position="22"/>
    </location>
</feature>
<evidence type="ECO:0008006" key="4">
    <source>
        <dbReference type="Google" id="ProtNLM"/>
    </source>
</evidence>
<protein>
    <recommendedName>
        <fullName evidence="4">Holin</fullName>
    </recommendedName>
</protein>